<dbReference type="EMBL" id="QSIQ01000055">
    <property type="protein sequence ID" value="RHC97933.1"/>
    <property type="molecule type" value="Genomic_DNA"/>
</dbReference>
<gene>
    <name evidence="4" type="ORF">DW707_17620</name>
    <name evidence="3" type="ORF">DW813_16850</name>
    <name evidence="2" type="ORF">DW914_18240</name>
</gene>
<dbReference type="RefSeq" id="WP_118093840.1">
    <property type="nucleotide sequence ID" value="NZ_CABJFX010000055.1"/>
</dbReference>
<dbReference type="Proteomes" id="UP000283492">
    <property type="component" value="Unassembled WGS sequence"/>
</dbReference>
<evidence type="ECO:0000313" key="2">
    <source>
        <dbReference type="EMBL" id="RHA82471.1"/>
    </source>
</evidence>
<sequence length="251" mass="29234">MIICKNCGAEYDDEQDHCPYCGGDNFGKSVQVHEDMMNELKREKRQWEKMPEKVAGKGMSWTARLGIGTVIAVVIICIIVFIASSISRKVSYQVEQKNLEKLESLYQSGDYEGICEYLKKVGHTYQSYFDKYTEVERMQRYLNNLHDEDDSYLQWIVKNDKADALSNIDYIVGILSECQEAADAYYKYEEEDAVTYYTEYCYDYMKEHYEISEDEIKSCIDEAGGLTYDDKDQITEALQKLAISRLKDKME</sequence>
<dbReference type="Proteomes" id="UP000286271">
    <property type="component" value="Unassembled WGS sequence"/>
</dbReference>
<proteinExistence type="predicted"/>
<keyword evidence="1" id="KW-0812">Transmembrane</keyword>
<dbReference type="AlphaFoldDB" id="A0A396A955"/>
<feature type="transmembrane region" description="Helical" evidence="1">
    <location>
        <begin position="61"/>
        <end position="83"/>
    </location>
</feature>
<evidence type="ECO:0000313" key="3">
    <source>
        <dbReference type="EMBL" id="RHC97933.1"/>
    </source>
</evidence>
<dbReference type="EMBL" id="QSFX01000055">
    <property type="protein sequence ID" value="RHA82471.1"/>
    <property type="molecule type" value="Genomic_DNA"/>
</dbReference>
<protein>
    <submittedName>
        <fullName evidence="3">Zinc ribbon domain-containing protein</fullName>
    </submittedName>
</protein>
<evidence type="ECO:0000313" key="6">
    <source>
        <dbReference type="Proteomes" id="UP000283492"/>
    </source>
</evidence>
<accession>A0A396A955</accession>
<reference evidence="5 6" key="1">
    <citation type="submission" date="2018-08" db="EMBL/GenBank/DDBJ databases">
        <title>A genome reference for cultivated species of the human gut microbiota.</title>
        <authorList>
            <person name="Zou Y."/>
            <person name="Xue W."/>
            <person name="Luo G."/>
        </authorList>
    </citation>
    <scope>NUCLEOTIDE SEQUENCE [LARGE SCALE GENOMIC DNA]</scope>
    <source>
        <strain evidence="4 7">AM27-11</strain>
        <strain evidence="3 5">AM32-8LB</strain>
        <strain evidence="2 6">AM42-1AC</strain>
    </source>
</reference>
<organism evidence="3 5">
    <name type="scientific">Roseburia inulinivorans</name>
    <dbReference type="NCBI Taxonomy" id="360807"/>
    <lineage>
        <taxon>Bacteria</taxon>
        <taxon>Bacillati</taxon>
        <taxon>Bacillota</taxon>
        <taxon>Clostridia</taxon>
        <taxon>Lachnospirales</taxon>
        <taxon>Lachnospiraceae</taxon>
        <taxon>Roseburia</taxon>
    </lineage>
</organism>
<dbReference type="Proteomes" id="UP000266391">
    <property type="component" value="Unassembled WGS sequence"/>
</dbReference>
<evidence type="ECO:0000313" key="7">
    <source>
        <dbReference type="Proteomes" id="UP000286271"/>
    </source>
</evidence>
<name>A0A396A955_9FIRM</name>
<keyword evidence="1" id="KW-0472">Membrane</keyword>
<evidence type="ECO:0000313" key="5">
    <source>
        <dbReference type="Proteomes" id="UP000266391"/>
    </source>
</evidence>
<keyword evidence="1" id="KW-1133">Transmembrane helix</keyword>
<evidence type="ECO:0000256" key="1">
    <source>
        <dbReference type="SAM" id="Phobius"/>
    </source>
</evidence>
<evidence type="ECO:0000313" key="4">
    <source>
        <dbReference type="EMBL" id="RHE90195.1"/>
    </source>
</evidence>
<comment type="caution">
    <text evidence="3">The sequence shown here is derived from an EMBL/GenBank/DDBJ whole genome shotgun (WGS) entry which is preliminary data.</text>
</comment>
<dbReference type="EMBL" id="QSKW01000053">
    <property type="protein sequence ID" value="RHE90195.1"/>
    <property type="molecule type" value="Genomic_DNA"/>
</dbReference>